<proteinExistence type="predicted"/>
<organism evidence="1 2">
    <name type="scientific">Evansella vedderi</name>
    <dbReference type="NCBI Taxonomy" id="38282"/>
    <lineage>
        <taxon>Bacteria</taxon>
        <taxon>Bacillati</taxon>
        <taxon>Bacillota</taxon>
        <taxon>Bacilli</taxon>
        <taxon>Bacillales</taxon>
        <taxon>Bacillaceae</taxon>
        <taxon>Evansella</taxon>
    </lineage>
</organism>
<accession>A0ABT9ZZL0</accession>
<name>A0ABT9ZZL0_9BACI</name>
<evidence type="ECO:0000313" key="1">
    <source>
        <dbReference type="EMBL" id="MDQ0256680.1"/>
    </source>
</evidence>
<comment type="caution">
    <text evidence="1">The sequence shown here is derived from an EMBL/GenBank/DDBJ whole genome shotgun (WGS) entry which is preliminary data.</text>
</comment>
<dbReference type="Proteomes" id="UP001230005">
    <property type="component" value="Unassembled WGS sequence"/>
</dbReference>
<sequence>MYKVEPNLKKMMKLPDETTESLKERYSHLLEELKFARNAFEFDRASEIKTEMIYIIQELKKRKGIQVKKN</sequence>
<protein>
    <recommendedName>
        <fullName evidence="3">UVR domain-containing protein</fullName>
    </recommendedName>
</protein>
<gene>
    <name evidence="1" type="ORF">J2S74_004102</name>
</gene>
<dbReference type="RefSeq" id="WP_307329186.1">
    <property type="nucleotide sequence ID" value="NZ_JAUSUG010000018.1"/>
</dbReference>
<keyword evidence="2" id="KW-1185">Reference proteome</keyword>
<evidence type="ECO:0008006" key="3">
    <source>
        <dbReference type="Google" id="ProtNLM"/>
    </source>
</evidence>
<dbReference type="EMBL" id="JAUSUG010000018">
    <property type="protein sequence ID" value="MDQ0256680.1"/>
    <property type="molecule type" value="Genomic_DNA"/>
</dbReference>
<evidence type="ECO:0000313" key="2">
    <source>
        <dbReference type="Proteomes" id="UP001230005"/>
    </source>
</evidence>
<reference evidence="1 2" key="1">
    <citation type="submission" date="2023-07" db="EMBL/GenBank/DDBJ databases">
        <title>Genomic Encyclopedia of Type Strains, Phase IV (KMG-IV): sequencing the most valuable type-strain genomes for metagenomic binning, comparative biology and taxonomic classification.</title>
        <authorList>
            <person name="Goeker M."/>
        </authorList>
    </citation>
    <scope>NUCLEOTIDE SEQUENCE [LARGE SCALE GENOMIC DNA]</scope>
    <source>
        <strain evidence="1 2">DSM 9768</strain>
    </source>
</reference>